<evidence type="ECO:0000313" key="6">
    <source>
        <dbReference type="Proteomes" id="UP000316778"/>
    </source>
</evidence>
<evidence type="ECO:0000313" key="5">
    <source>
        <dbReference type="EMBL" id="TWI88253.1"/>
    </source>
</evidence>
<dbReference type="SUPFAM" id="SSF51306">
    <property type="entry name" value="LexA/Signal peptidase"/>
    <property type="match status" value="1"/>
</dbReference>
<dbReference type="RefSeq" id="WP_145713334.1">
    <property type="nucleotide sequence ID" value="NZ_BAAAFY010000001.1"/>
</dbReference>
<comment type="caution">
    <text evidence="5">The sequence shown here is derived from an EMBL/GenBank/DDBJ whole genome shotgun (WGS) entry which is preliminary data.</text>
</comment>
<gene>
    <name evidence="5" type="ORF">LX66_2338</name>
</gene>
<evidence type="ECO:0000256" key="3">
    <source>
        <dbReference type="ARBA" id="ARBA00023163"/>
    </source>
</evidence>
<keyword evidence="1" id="KW-0805">Transcription regulation</keyword>
<dbReference type="EMBL" id="VLLG01000003">
    <property type="protein sequence ID" value="TWI88253.1"/>
    <property type="molecule type" value="Genomic_DNA"/>
</dbReference>
<dbReference type="OrthoDB" id="796548at2"/>
<keyword evidence="3" id="KW-0804">Transcription</keyword>
<protein>
    <submittedName>
        <fullName evidence="5">Phage repressor protein C with HTH and peptisase S24 domain</fullName>
    </submittedName>
</protein>
<dbReference type="Gene3D" id="2.10.109.10">
    <property type="entry name" value="Umud Fragment, subunit A"/>
    <property type="match status" value="1"/>
</dbReference>
<dbReference type="InterPro" id="IPR015927">
    <property type="entry name" value="Peptidase_S24_S26A/B/C"/>
</dbReference>
<evidence type="ECO:0000256" key="1">
    <source>
        <dbReference type="ARBA" id="ARBA00023015"/>
    </source>
</evidence>
<proteinExistence type="predicted"/>
<evidence type="ECO:0000259" key="4">
    <source>
        <dbReference type="Pfam" id="PF00717"/>
    </source>
</evidence>
<dbReference type="Gene3D" id="1.10.260.40">
    <property type="entry name" value="lambda repressor-like DNA-binding domains"/>
    <property type="match status" value="1"/>
</dbReference>
<organism evidence="5 6">
    <name type="scientific">Chitinophaga japonensis</name>
    <name type="common">Flexibacter japonensis</name>
    <dbReference type="NCBI Taxonomy" id="104662"/>
    <lineage>
        <taxon>Bacteria</taxon>
        <taxon>Pseudomonadati</taxon>
        <taxon>Bacteroidota</taxon>
        <taxon>Chitinophagia</taxon>
        <taxon>Chitinophagales</taxon>
        <taxon>Chitinophagaceae</taxon>
        <taxon>Chitinophaga</taxon>
    </lineage>
</organism>
<feature type="domain" description="Peptidase S24/S26A/S26B/S26C" evidence="4">
    <location>
        <begin position="123"/>
        <end position="187"/>
    </location>
</feature>
<evidence type="ECO:0000256" key="2">
    <source>
        <dbReference type="ARBA" id="ARBA00023125"/>
    </source>
</evidence>
<dbReference type="InterPro" id="IPR036286">
    <property type="entry name" value="LexA/Signal_pep-like_sf"/>
</dbReference>
<dbReference type="GO" id="GO:0003677">
    <property type="term" value="F:DNA binding"/>
    <property type="evidence" value="ECO:0007669"/>
    <property type="project" value="UniProtKB-KW"/>
</dbReference>
<reference evidence="5 6" key="1">
    <citation type="journal article" date="2013" name="Stand. Genomic Sci.">
        <title>Genomic Encyclopedia of Type Strains, Phase I: The one thousand microbial genomes (KMG-I) project.</title>
        <authorList>
            <person name="Kyrpides N.C."/>
            <person name="Woyke T."/>
            <person name="Eisen J.A."/>
            <person name="Garrity G."/>
            <person name="Lilburn T.G."/>
            <person name="Beck B.J."/>
            <person name="Whitman W.B."/>
            <person name="Hugenholtz P."/>
            <person name="Klenk H.P."/>
        </authorList>
    </citation>
    <scope>NUCLEOTIDE SEQUENCE [LARGE SCALE GENOMIC DNA]</scope>
    <source>
        <strain evidence="5 6">DSM 13484</strain>
    </source>
</reference>
<keyword evidence="2" id="KW-0238">DNA-binding</keyword>
<keyword evidence="6" id="KW-1185">Reference proteome</keyword>
<dbReference type="PANTHER" id="PTHR40661:SF3">
    <property type="entry name" value="FELS-1 PROPHAGE TRANSCRIPTIONAL REGULATOR"/>
    <property type="match status" value="1"/>
</dbReference>
<dbReference type="InterPro" id="IPR010982">
    <property type="entry name" value="Lambda_DNA-bd_dom_sf"/>
</dbReference>
<accession>A0A562T4F4</accession>
<sequence length="227" mass="24983">MTPRDRLNEVITLIKKTQPERTNEAVSEQLGYSRNYVSDLLGRKKINKLFCQSLQQRYGVNGDWIMTGQGEMFVSEAVTGSKLHNMRTSYGAGKKGAGKTGRAGVPVFDAPVLSIINGESTPVEHVSLSRFKDCAFCIRVSGDDMCPGICNGDYIFCKEISTSEIIMGDKHLVLTHNGVQVVAYLHPAAAEDDHLSLTWERSSKPATDLALSAIHKIYRISGVIKTF</sequence>
<dbReference type="AlphaFoldDB" id="A0A562T4F4"/>
<dbReference type="Pfam" id="PF00717">
    <property type="entry name" value="Peptidase_S24"/>
    <property type="match status" value="1"/>
</dbReference>
<dbReference type="Proteomes" id="UP000316778">
    <property type="component" value="Unassembled WGS sequence"/>
</dbReference>
<name>A0A562T4F4_CHIJA</name>
<dbReference type="PANTHER" id="PTHR40661">
    <property type="match status" value="1"/>
</dbReference>